<name>A0A3B0RPE1_9ZZZZ</name>
<reference evidence="1" key="1">
    <citation type="submission" date="2018-06" db="EMBL/GenBank/DDBJ databases">
        <authorList>
            <person name="Zhirakovskaya E."/>
        </authorList>
    </citation>
    <scope>NUCLEOTIDE SEQUENCE</scope>
</reference>
<evidence type="ECO:0000313" key="1">
    <source>
        <dbReference type="EMBL" id="VAV93532.1"/>
    </source>
</evidence>
<organism evidence="1">
    <name type="scientific">hydrothermal vent metagenome</name>
    <dbReference type="NCBI Taxonomy" id="652676"/>
    <lineage>
        <taxon>unclassified sequences</taxon>
        <taxon>metagenomes</taxon>
        <taxon>ecological metagenomes</taxon>
    </lineage>
</organism>
<dbReference type="EMBL" id="UOEG01000105">
    <property type="protein sequence ID" value="VAV93532.1"/>
    <property type="molecule type" value="Genomic_DNA"/>
</dbReference>
<gene>
    <name evidence="1" type="ORF">MNBD_ALPHA07-500</name>
</gene>
<dbReference type="AlphaFoldDB" id="A0A3B0RPE1"/>
<proteinExistence type="predicted"/>
<accession>A0A3B0RPE1</accession>
<dbReference type="PROSITE" id="PS51257">
    <property type="entry name" value="PROKAR_LIPOPROTEIN"/>
    <property type="match status" value="1"/>
</dbReference>
<protein>
    <recommendedName>
        <fullName evidence="2">Lipoprotein</fullName>
    </recommendedName>
</protein>
<sequence>MNRKLAILLSLLTVTLLGACATYRPNGPPMATRAEIAELEQGLLDLGPGIDPEEARRAARITYEYTYQLAQEYQITDPPLIHNMKVNAGLRPRGLCWQWAEDIEARLKQENFKTLVLFRAIANADSRILIDHSTAILSRRGDTMEQGVVIDPWRYGGVLFWSPLLEDTRYTWVPRMVVLNKRAAERGYIRTDPSSEPLPASGS</sequence>
<evidence type="ECO:0008006" key="2">
    <source>
        <dbReference type="Google" id="ProtNLM"/>
    </source>
</evidence>